<feature type="region of interest" description="Disordered" evidence="7">
    <location>
        <begin position="51"/>
        <end position="79"/>
    </location>
</feature>
<feature type="transmembrane region" description="Helical" evidence="8">
    <location>
        <begin position="479"/>
        <end position="499"/>
    </location>
</feature>
<dbReference type="PROSITE" id="PS50267">
    <property type="entry name" value="NA_NEUROTRAN_SYMP_3"/>
    <property type="match status" value="1"/>
</dbReference>
<evidence type="ECO:0000256" key="7">
    <source>
        <dbReference type="SAM" id="MobiDB-lite"/>
    </source>
</evidence>
<dbReference type="AlphaFoldDB" id="A0A0R3UKV4"/>
<evidence type="ECO:0000256" key="2">
    <source>
        <dbReference type="ARBA" id="ARBA00022448"/>
    </source>
</evidence>
<dbReference type="Pfam" id="PF00209">
    <property type="entry name" value="SNF"/>
    <property type="match status" value="2"/>
</dbReference>
<feature type="transmembrane region" description="Helical" evidence="8">
    <location>
        <begin position="403"/>
        <end position="426"/>
    </location>
</feature>
<evidence type="ECO:0000256" key="1">
    <source>
        <dbReference type="ARBA" id="ARBA00004141"/>
    </source>
</evidence>
<organism evidence="9 10">
    <name type="scientific">Mesocestoides corti</name>
    <name type="common">Flatworm</name>
    <dbReference type="NCBI Taxonomy" id="53468"/>
    <lineage>
        <taxon>Eukaryota</taxon>
        <taxon>Metazoa</taxon>
        <taxon>Spiralia</taxon>
        <taxon>Lophotrochozoa</taxon>
        <taxon>Platyhelminthes</taxon>
        <taxon>Cestoda</taxon>
        <taxon>Eucestoda</taxon>
        <taxon>Cyclophyllidea</taxon>
        <taxon>Mesocestoididae</taxon>
        <taxon>Mesocestoides</taxon>
    </lineage>
</organism>
<feature type="transmembrane region" description="Helical" evidence="8">
    <location>
        <begin position="520"/>
        <end position="540"/>
    </location>
</feature>
<gene>
    <name evidence="9" type="ORF">MCOS_LOCUS8261</name>
</gene>
<name>A0A0R3UKV4_MESCO</name>
<evidence type="ECO:0000256" key="8">
    <source>
        <dbReference type="SAM" id="Phobius"/>
    </source>
</evidence>
<dbReference type="Proteomes" id="UP000267029">
    <property type="component" value="Unassembled WGS sequence"/>
</dbReference>
<evidence type="ECO:0000313" key="11">
    <source>
        <dbReference type="WBParaSite" id="MCU_005577-RB"/>
    </source>
</evidence>
<dbReference type="InterPro" id="IPR037272">
    <property type="entry name" value="SNS_sf"/>
</dbReference>
<feature type="binding site" evidence="6">
    <location>
        <position position="110"/>
    </location>
    <ligand>
        <name>Na(+)</name>
        <dbReference type="ChEBI" id="CHEBI:29101"/>
        <label>1</label>
    </ligand>
</feature>
<dbReference type="InterPro" id="IPR000175">
    <property type="entry name" value="Na/ntran_symport"/>
</dbReference>
<dbReference type="GO" id="GO:0046872">
    <property type="term" value="F:metal ion binding"/>
    <property type="evidence" value="ECO:0007669"/>
    <property type="project" value="UniProtKB-KW"/>
</dbReference>
<dbReference type="WBParaSite" id="MCU_005577-RB">
    <property type="protein sequence ID" value="MCU_005577-RB"/>
    <property type="gene ID" value="MCU_005577"/>
</dbReference>
<dbReference type="SUPFAM" id="SSF161070">
    <property type="entry name" value="SNF-like"/>
    <property type="match status" value="1"/>
</dbReference>
<keyword evidence="10" id="KW-1185">Reference proteome</keyword>
<feature type="transmembrane region" description="Helical" evidence="8">
    <location>
        <begin position="133"/>
        <end position="155"/>
    </location>
</feature>
<dbReference type="EMBL" id="UXSR01005480">
    <property type="protein sequence ID" value="VDD82258.1"/>
    <property type="molecule type" value="Genomic_DNA"/>
</dbReference>
<feature type="binding site" evidence="6">
    <location>
        <position position="351"/>
    </location>
    <ligand>
        <name>Na(+)</name>
        <dbReference type="ChEBI" id="CHEBI:29101"/>
        <label>1</label>
    </ligand>
</feature>
<sequence>MADLEHGESDYVSPQDKFEPKSTAWYATTPVIKWLYKYTMYGCTNKPVMNEVQLPPDEDHDEEGGEKSIISPSDKEEESEIETEVAPLDEIEVQGEGFSTSFGIFFSCVGSVIGSGNIWRFPRIVAQNSYSEGSAAFLLVWMISLFLWSIPIIIIEFTIGRFTKTGPLLTFGKFLGTKLLGLGTWTIMICYLISTYYNVIVGWCFYYVYYVCAAAELPSNETLSIEIFDTFTQKTSYPVLCHFLSLFLASVCVVGGLSWIEWVNSTLVTILAIILIVTLGWALSLPYADIGIQYLFSPAWYSIAQPRLWIDAFIQNAFDTGAGLGHYAVYAGFFKRTDKSVTYAITLPIINNMVSLISGISIFSTVFATMITTRPTLTITAIKNLMQESGPGSTGLTFTWIPVLYQTMGVAGRVLCGLFFICLSFAGLTTQISNLQLTLVTLKNCGLAHYVACAIAILSTFLLGLPSAMNINILTNQDFTWGFGLIISGVLYCVIPMYYGCERFRRVIINEYGIGDIHVYFIWTILVILVVPVLGAVFIIRWAIDLLSGPDWAALSETSFFTIIIEWAVLVVLIVIFNILVIKCNWSVFDREGAGGFDPYHLEECEAFNPDYHKQLAELRKSGHHEGETHFVEL</sequence>
<protein>
    <submittedName>
        <fullName evidence="11">Transporter</fullName>
    </submittedName>
</protein>
<feature type="transmembrane region" description="Helical" evidence="8">
    <location>
        <begin position="560"/>
        <end position="581"/>
    </location>
</feature>
<keyword evidence="5 8" id="KW-0472">Membrane</keyword>
<dbReference type="STRING" id="53468.A0A0R3UKV4"/>
<keyword evidence="4 8" id="KW-1133">Transmembrane helix</keyword>
<dbReference type="PRINTS" id="PR00176">
    <property type="entry name" value="NANEUSMPORT"/>
</dbReference>
<evidence type="ECO:0000313" key="10">
    <source>
        <dbReference type="Proteomes" id="UP000267029"/>
    </source>
</evidence>
<evidence type="ECO:0000256" key="6">
    <source>
        <dbReference type="PIRSR" id="PIRSR600175-1"/>
    </source>
</evidence>
<feature type="transmembrane region" description="Helical" evidence="8">
    <location>
        <begin position="239"/>
        <end position="260"/>
    </location>
</feature>
<feature type="transmembrane region" description="Helical" evidence="8">
    <location>
        <begin position="343"/>
        <end position="368"/>
    </location>
</feature>
<evidence type="ECO:0000313" key="9">
    <source>
        <dbReference type="EMBL" id="VDD82258.1"/>
    </source>
</evidence>
<reference evidence="11" key="2">
    <citation type="submission" date="2019-11" db="UniProtKB">
        <authorList>
            <consortium name="WormBaseParasite"/>
        </authorList>
    </citation>
    <scope>IDENTIFICATION</scope>
</reference>
<evidence type="ECO:0000256" key="4">
    <source>
        <dbReference type="ARBA" id="ARBA00022989"/>
    </source>
</evidence>
<feature type="binding site" evidence="6">
    <location>
        <position position="117"/>
    </location>
    <ligand>
        <name>Na(+)</name>
        <dbReference type="ChEBI" id="CHEBI:29101"/>
        <label>1</label>
    </ligand>
</feature>
<reference evidence="9 10" key="1">
    <citation type="submission" date="2018-10" db="EMBL/GenBank/DDBJ databases">
        <authorList>
            <consortium name="Pathogen Informatics"/>
        </authorList>
    </citation>
    <scope>NUCLEOTIDE SEQUENCE [LARGE SCALE GENOMIC DNA]</scope>
</reference>
<feature type="transmembrane region" description="Helical" evidence="8">
    <location>
        <begin position="102"/>
        <end position="121"/>
    </location>
</feature>
<feature type="transmembrane region" description="Helical" evidence="8">
    <location>
        <begin position="266"/>
        <end position="288"/>
    </location>
</feature>
<accession>A0A0R3UKV4</accession>
<dbReference type="GO" id="GO:0016020">
    <property type="term" value="C:membrane"/>
    <property type="evidence" value="ECO:0007669"/>
    <property type="project" value="UniProtKB-SubCell"/>
</dbReference>
<keyword evidence="2" id="KW-0813">Transport</keyword>
<dbReference type="PANTHER" id="PTHR42948">
    <property type="entry name" value="TRANSPORTER"/>
    <property type="match status" value="1"/>
</dbReference>
<keyword evidence="6" id="KW-0915">Sodium</keyword>
<keyword evidence="6" id="KW-0479">Metal-binding</keyword>
<dbReference type="PANTHER" id="PTHR42948:SF1">
    <property type="entry name" value="TRANSPORTER"/>
    <property type="match status" value="1"/>
</dbReference>
<comment type="subcellular location">
    <subcellularLocation>
        <location evidence="1">Membrane</location>
        <topology evidence="1">Multi-pass membrane protein</topology>
    </subcellularLocation>
</comment>
<proteinExistence type="predicted"/>
<feature type="transmembrane region" description="Helical" evidence="8">
    <location>
        <begin position="447"/>
        <end position="467"/>
    </location>
</feature>
<keyword evidence="3 8" id="KW-0812">Transmembrane</keyword>
<evidence type="ECO:0000256" key="5">
    <source>
        <dbReference type="ARBA" id="ARBA00023136"/>
    </source>
</evidence>
<feature type="transmembrane region" description="Helical" evidence="8">
    <location>
        <begin position="175"/>
        <end position="194"/>
    </location>
</feature>
<dbReference type="OrthoDB" id="6581954at2759"/>
<evidence type="ECO:0000256" key="3">
    <source>
        <dbReference type="ARBA" id="ARBA00022692"/>
    </source>
</evidence>